<gene>
    <name evidence="2" type="ORF">Esi_0312_0001</name>
</gene>
<evidence type="ECO:0000256" key="1">
    <source>
        <dbReference type="SAM" id="MobiDB-lite"/>
    </source>
</evidence>
<dbReference type="Proteomes" id="UP000002630">
    <property type="component" value="Unassembled WGS sequence"/>
</dbReference>
<keyword evidence="3" id="KW-1185">Reference proteome</keyword>
<name>D7FWS0_ECTSI</name>
<sequence length="785" mass="86791">MASATMEPTSGGELVTFKPTEFVYTCNNESLAEGKRNHMKNPNAFDPAIARSFADSVVSCGAMSETTFMILSPASKTWGTTETWLSETMKALGHLPETSDERREMESRISALIQAKGPEATWDETIKATLWDYAAYGPPTNIEFNAARPEFVAVQGQHRAAVLNAAFATDLGLSLSRGGDLQGGLFTDDDCATKMPTLKGQLEKMKISVNVYSFLTHDQAEEVGRRQRTVEKTTTDVTFLDVAKSQGDLVRQVFNPNKKICRERAKEAFGPKWRHIMKNGGKRGEQKVIRRDLVNRVHEAMRKQLGLENQGKSSFAVYVYALALDPERPSLRLLRRYFNDQNAKVVKAKAAKVKSVVRASKHSAGEGSGHEDHASGTDYTPHSITVTAMGAFFSLTSYSQDTQLVQDLLMEKGLTEDFRTQCYRHFVVLEVVRAMVTGLVTRRNCLDDPHPYKDNETVIPVPAETSELFSLLKTFVSEEEGAAVAIAGKAFISSMHQEVDFWVPHLVRFSLEETDKNGPFMSGTFNVPKSALTMSLNRRTTAFTHDLSTENVNPSNKSNLTPGWGVEPFMSTSGTEPDYTPRTWDDWFTFQIRGDRGELDPKYMYRMVATVFGLLIVDRKLVGLSSGHMLAERRGKFRDLLGAIPAVGAGAKLKALLKNQKAVKAYLQVDDQSFFAEDRLALLFGDNQATGGKSVKASAERESSDEGSSADSSSDVDDSAPKRGSKEPQEKFAVSIVRDSGNNDASEVSVRWPKSVVSQLNLLDDDGELKCSDGIFRFNIEKEAT</sequence>
<feature type="region of interest" description="Disordered" evidence="1">
    <location>
        <begin position="690"/>
        <end position="732"/>
    </location>
</feature>
<dbReference type="InParanoid" id="D7FWS0"/>
<evidence type="ECO:0000313" key="3">
    <source>
        <dbReference type="Proteomes" id="UP000002630"/>
    </source>
</evidence>
<feature type="compositionally biased region" description="Basic and acidic residues" evidence="1">
    <location>
        <begin position="719"/>
        <end position="730"/>
    </location>
</feature>
<dbReference type="AlphaFoldDB" id="D7FWS0"/>
<reference evidence="2 3" key="1">
    <citation type="journal article" date="2010" name="Nature">
        <title>The Ectocarpus genome and the independent evolution of multicellularity in brown algae.</title>
        <authorList>
            <person name="Cock J.M."/>
            <person name="Sterck L."/>
            <person name="Rouze P."/>
            <person name="Scornet D."/>
            <person name="Allen A.E."/>
            <person name="Amoutzias G."/>
            <person name="Anthouard V."/>
            <person name="Artiguenave F."/>
            <person name="Aury J.M."/>
            <person name="Badger J.H."/>
            <person name="Beszteri B."/>
            <person name="Billiau K."/>
            <person name="Bonnet E."/>
            <person name="Bothwell J.H."/>
            <person name="Bowler C."/>
            <person name="Boyen C."/>
            <person name="Brownlee C."/>
            <person name="Carrano C.J."/>
            <person name="Charrier B."/>
            <person name="Cho G.Y."/>
            <person name="Coelho S.M."/>
            <person name="Collen J."/>
            <person name="Corre E."/>
            <person name="Da Silva C."/>
            <person name="Delage L."/>
            <person name="Delaroque N."/>
            <person name="Dittami S.M."/>
            <person name="Doulbeau S."/>
            <person name="Elias M."/>
            <person name="Farnham G."/>
            <person name="Gachon C.M."/>
            <person name="Gschloessl B."/>
            <person name="Heesch S."/>
            <person name="Jabbari K."/>
            <person name="Jubin C."/>
            <person name="Kawai H."/>
            <person name="Kimura K."/>
            <person name="Kloareg B."/>
            <person name="Kupper F.C."/>
            <person name="Lang D."/>
            <person name="Le Bail A."/>
            <person name="Leblanc C."/>
            <person name="Lerouge P."/>
            <person name="Lohr M."/>
            <person name="Lopez P.J."/>
            <person name="Martens C."/>
            <person name="Maumus F."/>
            <person name="Michel G."/>
            <person name="Miranda-Saavedra D."/>
            <person name="Morales J."/>
            <person name="Moreau H."/>
            <person name="Motomura T."/>
            <person name="Nagasato C."/>
            <person name="Napoli C.A."/>
            <person name="Nelson D.R."/>
            <person name="Nyvall-Collen P."/>
            <person name="Peters A.F."/>
            <person name="Pommier C."/>
            <person name="Potin P."/>
            <person name="Poulain J."/>
            <person name="Quesneville H."/>
            <person name="Read B."/>
            <person name="Rensing S.A."/>
            <person name="Ritter A."/>
            <person name="Rousvoal S."/>
            <person name="Samanta M."/>
            <person name="Samson G."/>
            <person name="Schroeder D.C."/>
            <person name="Segurens B."/>
            <person name="Strittmatter M."/>
            <person name="Tonon T."/>
            <person name="Tregear J.W."/>
            <person name="Valentin K."/>
            <person name="von Dassow P."/>
            <person name="Yamagishi T."/>
            <person name="Van de Peer Y."/>
            <person name="Wincker P."/>
        </authorList>
    </citation>
    <scope>NUCLEOTIDE SEQUENCE [LARGE SCALE GENOMIC DNA]</scope>
    <source>
        <strain evidence="3">Ec32 / CCAP1310/4</strain>
    </source>
</reference>
<dbReference type="EMBL" id="FN649760">
    <property type="protein sequence ID" value="CBJ32158.1"/>
    <property type="molecule type" value="Genomic_DNA"/>
</dbReference>
<protein>
    <submittedName>
        <fullName evidence="2">Uncharacterized protein</fullName>
    </submittedName>
</protein>
<accession>D7FWS0</accession>
<proteinExistence type="predicted"/>
<organism evidence="2 3">
    <name type="scientific">Ectocarpus siliculosus</name>
    <name type="common">Brown alga</name>
    <name type="synonym">Conferva siliculosa</name>
    <dbReference type="NCBI Taxonomy" id="2880"/>
    <lineage>
        <taxon>Eukaryota</taxon>
        <taxon>Sar</taxon>
        <taxon>Stramenopiles</taxon>
        <taxon>Ochrophyta</taxon>
        <taxon>PX clade</taxon>
        <taxon>Phaeophyceae</taxon>
        <taxon>Ectocarpales</taxon>
        <taxon>Ectocarpaceae</taxon>
        <taxon>Ectocarpus</taxon>
    </lineage>
</organism>
<evidence type="ECO:0000313" key="2">
    <source>
        <dbReference type="EMBL" id="CBJ32158.1"/>
    </source>
</evidence>
<feature type="region of interest" description="Disordered" evidence="1">
    <location>
        <begin position="357"/>
        <end position="379"/>
    </location>
</feature>